<dbReference type="Pfam" id="PF01399">
    <property type="entry name" value="PCI"/>
    <property type="match status" value="1"/>
</dbReference>
<evidence type="ECO:0000256" key="4">
    <source>
        <dbReference type="ARBA" id="ARBA00022490"/>
    </source>
</evidence>
<dbReference type="PANTHER" id="PTHR14145:SF2">
    <property type="entry name" value="COP9 SIGNALOSOME COMPLEX SUBUNIT 1"/>
    <property type="match status" value="1"/>
</dbReference>
<proteinExistence type="inferred from homology"/>
<evidence type="ECO:0000259" key="8">
    <source>
        <dbReference type="PROSITE" id="PS50250"/>
    </source>
</evidence>
<evidence type="ECO:0000313" key="10">
    <source>
        <dbReference type="Proteomes" id="UP000469890"/>
    </source>
</evidence>
<evidence type="ECO:0000313" key="9">
    <source>
        <dbReference type="EMBL" id="KAF1805451.1"/>
    </source>
</evidence>
<gene>
    <name evidence="9" type="ORF">FB192DRAFT_1298902</name>
</gene>
<dbReference type="SUPFAM" id="SSF46785">
    <property type="entry name" value="Winged helix' DNA-binding domain"/>
    <property type="match status" value="1"/>
</dbReference>
<keyword evidence="7" id="KW-0175">Coiled coil</keyword>
<keyword evidence="4" id="KW-0963">Cytoplasm</keyword>
<dbReference type="InterPro" id="IPR036390">
    <property type="entry name" value="WH_DNA-bd_sf"/>
</dbReference>
<keyword evidence="5" id="KW-0736">Signalosome</keyword>
<dbReference type="Pfam" id="PF10602">
    <property type="entry name" value="RPN7"/>
    <property type="match status" value="1"/>
</dbReference>
<evidence type="ECO:0000256" key="3">
    <source>
        <dbReference type="ARBA" id="ARBA00008793"/>
    </source>
</evidence>
<dbReference type="AlphaFoldDB" id="A0A8H4BQ55"/>
<comment type="subcellular location">
    <subcellularLocation>
        <location evidence="2">Cytoplasm</location>
    </subcellularLocation>
    <subcellularLocation>
        <location evidence="1">Nucleus</location>
    </subcellularLocation>
</comment>
<evidence type="ECO:0000256" key="2">
    <source>
        <dbReference type="ARBA" id="ARBA00004496"/>
    </source>
</evidence>
<evidence type="ECO:0000256" key="6">
    <source>
        <dbReference type="ARBA" id="ARBA00023242"/>
    </source>
</evidence>
<feature type="coiled-coil region" evidence="7">
    <location>
        <begin position="95"/>
        <end position="122"/>
    </location>
</feature>
<dbReference type="InterPro" id="IPR045135">
    <property type="entry name" value="Rpn7_N"/>
</dbReference>
<evidence type="ECO:0000256" key="7">
    <source>
        <dbReference type="SAM" id="Coils"/>
    </source>
</evidence>
<dbReference type="Gene3D" id="1.25.40.570">
    <property type="match status" value="1"/>
</dbReference>
<protein>
    <submittedName>
        <fullName evidence="9">26S proteasome subunit RPN7-domain-containing protein</fullName>
    </submittedName>
</protein>
<dbReference type="InterPro" id="IPR019585">
    <property type="entry name" value="Rpn7/CSN1"/>
</dbReference>
<evidence type="ECO:0000256" key="1">
    <source>
        <dbReference type="ARBA" id="ARBA00004123"/>
    </source>
</evidence>
<evidence type="ECO:0000256" key="5">
    <source>
        <dbReference type="ARBA" id="ARBA00022790"/>
    </source>
</evidence>
<dbReference type="Proteomes" id="UP000469890">
    <property type="component" value="Unassembled WGS sequence"/>
</dbReference>
<dbReference type="PROSITE" id="PS50250">
    <property type="entry name" value="PCI"/>
    <property type="match status" value="1"/>
</dbReference>
<accession>A0A8H4BQ55</accession>
<dbReference type="EMBL" id="JAAECE010000002">
    <property type="protein sequence ID" value="KAF1805451.1"/>
    <property type="molecule type" value="Genomic_DNA"/>
</dbReference>
<feature type="domain" description="PCI" evidence="8">
    <location>
        <begin position="219"/>
        <end position="389"/>
    </location>
</feature>
<comment type="similarity">
    <text evidence="3">Belongs to the CSN1 family.</text>
</comment>
<dbReference type="PANTHER" id="PTHR14145">
    <property type="entry name" value="26S PROTESOME SUBUNIT 6"/>
    <property type="match status" value="1"/>
</dbReference>
<name>A0A8H4BQ55_MUCCL</name>
<comment type="caution">
    <text evidence="9">The sequence shown here is derived from an EMBL/GenBank/DDBJ whole genome shotgun (WGS) entry which is preliminary data.</text>
</comment>
<dbReference type="GO" id="GO:0005737">
    <property type="term" value="C:cytoplasm"/>
    <property type="evidence" value="ECO:0007669"/>
    <property type="project" value="UniProtKB-SubCell"/>
</dbReference>
<dbReference type="SMART" id="SM00088">
    <property type="entry name" value="PINT"/>
    <property type="match status" value="1"/>
</dbReference>
<dbReference type="GO" id="GO:0000502">
    <property type="term" value="C:proteasome complex"/>
    <property type="evidence" value="ECO:0007669"/>
    <property type="project" value="UniProtKB-KW"/>
</dbReference>
<sequence>MEETRVDVPEGFDFETYINNYEGMLCYSRISRSLYIAKHCQGLAIEAYRTAIQDIQQNTRNTAKYTHAVECLNEVLRSKGQPAEPIDQDWVNQVQRENKSLADSLENELKVAKANLVKEDIRMCHIKLGDYFFNKGDLPSAMKNYVRTRDYCMTSQNVLDMCFHTIKVYLDDCNYSHVVQTYISRAESTPNIPDKINTMSKLKCCQALSLLGRSEYPNRYRSVASALLEVSFDSVSSFSDIMSANDVAIYGGLCALVFFDRRQLQAQVLNNTNFKNFLVLEPTLLELIECFYKSKYATCFELLEKYRHILKLDMYLEPHLDTLLRLVREKAMIQYCIPYSIIDMNKMAQAFNISVEVLEDDLVGLIRKNKISARIDSHKKILCTKKQEKRNEAIERSLLAGDDFEKSSKALLLRLNLMKAQLIVK</sequence>
<dbReference type="GO" id="GO:0008180">
    <property type="term" value="C:COP9 signalosome"/>
    <property type="evidence" value="ECO:0007669"/>
    <property type="project" value="UniProtKB-KW"/>
</dbReference>
<dbReference type="InterPro" id="IPR000717">
    <property type="entry name" value="PCI_dom"/>
</dbReference>
<keyword evidence="6" id="KW-0539">Nucleus</keyword>
<organism evidence="9 10">
    <name type="scientific">Mucor circinelloides f. lusitanicus</name>
    <name type="common">Mucor racemosus var. lusitanicus</name>
    <dbReference type="NCBI Taxonomy" id="29924"/>
    <lineage>
        <taxon>Eukaryota</taxon>
        <taxon>Fungi</taxon>
        <taxon>Fungi incertae sedis</taxon>
        <taxon>Mucoromycota</taxon>
        <taxon>Mucoromycotina</taxon>
        <taxon>Mucoromycetes</taxon>
        <taxon>Mucorales</taxon>
        <taxon>Mucorineae</taxon>
        <taxon>Mucoraceae</taxon>
        <taxon>Mucor</taxon>
    </lineage>
</organism>
<keyword evidence="9" id="KW-0647">Proteasome</keyword>
<reference evidence="9 10" key="1">
    <citation type="submission" date="2019-09" db="EMBL/GenBank/DDBJ databases">
        <authorList>
            <consortium name="DOE Joint Genome Institute"/>
            <person name="Mondo S.J."/>
            <person name="Navarro-Mendoza M.I."/>
            <person name="Perez-Arques C."/>
            <person name="Panchal S."/>
            <person name="Nicolas F.E."/>
            <person name="Ganguly P."/>
            <person name="Pangilinan J."/>
            <person name="Grigoriev I."/>
            <person name="Heitman J."/>
            <person name="Sanya K."/>
            <person name="Garre V."/>
        </authorList>
    </citation>
    <scope>NUCLEOTIDE SEQUENCE [LARGE SCALE GENOMIC DNA]</scope>
    <source>
        <strain evidence="9 10">MU402</strain>
    </source>
</reference>